<keyword evidence="2" id="KW-1185">Reference proteome</keyword>
<dbReference type="Proteomes" id="UP001151760">
    <property type="component" value="Unassembled WGS sequence"/>
</dbReference>
<name>A0ABQ5HBY6_9ASTR</name>
<reference evidence="1" key="2">
    <citation type="submission" date="2022-01" db="EMBL/GenBank/DDBJ databases">
        <authorList>
            <person name="Yamashiro T."/>
            <person name="Shiraishi A."/>
            <person name="Satake H."/>
            <person name="Nakayama K."/>
        </authorList>
    </citation>
    <scope>NUCLEOTIDE SEQUENCE</scope>
</reference>
<organism evidence="1 2">
    <name type="scientific">Tanacetum coccineum</name>
    <dbReference type="NCBI Taxonomy" id="301880"/>
    <lineage>
        <taxon>Eukaryota</taxon>
        <taxon>Viridiplantae</taxon>
        <taxon>Streptophyta</taxon>
        <taxon>Embryophyta</taxon>
        <taxon>Tracheophyta</taxon>
        <taxon>Spermatophyta</taxon>
        <taxon>Magnoliopsida</taxon>
        <taxon>eudicotyledons</taxon>
        <taxon>Gunneridae</taxon>
        <taxon>Pentapetalae</taxon>
        <taxon>asterids</taxon>
        <taxon>campanulids</taxon>
        <taxon>Asterales</taxon>
        <taxon>Asteraceae</taxon>
        <taxon>Asteroideae</taxon>
        <taxon>Anthemideae</taxon>
        <taxon>Anthemidinae</taxon>
        <taxon>Tanacetum</taxon>
    </lineage>
</organism>
<evidence type="ECO:0008006" key="3">
    <source>
        <dbReference type="Google" id="ProtNLM"/>
    </source>
</evidence>
<proteinExistence type="predicted"/>
<reference evidence="1" key="1">
    <citation type="journal article" date="2022" name="Int. J. Mol. Sci.">
        <title>Draft Genome of Tanacetum Coccineum: Genomic Comparison of Closely Related Tanacetum-Family Plants.</title>
        <authorList>
            <person name="Yamashiro T."/>
            <person name="Shiraishi A."/>
            <person name="Nakayama K."/>
            <person name="Satake H."/>
        </authorList>
    </citation>
    <scope>NUCLEOTIDE SEQUENCE</scope>
</reference>
<sequence>MIADAIQQERENLCSEIYRHILHVHLTQATPAFAQYQLPSAICPRDQDNPHDDALLEGENSAKRREDLEHRVTFELGGYIIWSDYEKLNQKGIIGLEKIVMSLHKFPAVIFPDDDIEEITSRWVKKCVKKFNPYAWYNFEHWKNPHAKIFYIKKQQETRKPKTAQKKRRVDRHARSHSSVNVTLKRVLKGLKSYNNNVKYGYVTPSLSHEDAEYLQLFKERIKE</sequence>
<protein>
    <recommendedName>
        <fullName evidence="3">Transposase</fullName>
    </recommendedName>
</protein>
<evidence type="ECO:0000313" key="1">
    <source>
        <dbReference type="EMBL" id="GJT85099.1"/>
    </source>
</evidence>
<gene>
    <name evidence="1" type="ORF">Tco_1066816</name>
</gene>
<comment type="caution">
    <text evidence="1">The sequence shown here is derived from an EMBL/GenBank/DDBJ whole genome shotgun (WGS) entry which is preliminary data.</text>
</comment>
<evidence type="ECO:0000313" key="2">
    <source>
        <dbReference type="Proteomes" id="UP001151760"/>
    </source>
</evidence>
<accession>A0ABQ5HBY6</accession>
<dbReference type="EMBL" id="BQNB010019418">
    <property type="protein sequence ID" value="GJT85099.1"/>
    <property type="molecule type" value="Genomic_DNA"/>
</dbReference>